<evidence type="ECO:0000256" key="1">
    <source>
        <dbReference type="SAM" id="MobiDB-lite"/>
    </source>
</evidence>
<accession>A0A6S6U6L8</accession>
<sequence length="136" mass="15817">MHWWFGHVFINRNLPVLPQITPEKNQKASWLGTLARKSLTLLIKKIREKAELAHLRSQHRHLSDHLLQDIGYTRLEWEQLIAGKAVTRQPESATRQDQSIETIEQHDTSTNKMTNPSKPNKKVSCIFDNTEYCCTT</sequence>
<organism evidence="2">
    <name type="scientific">uncultured Thiotrichaceae bacterium</name>
    <dbReference type="NCBI Taxonomy" id="298394"/>
    <lineage>
        <taxon>Bacteria</taxon>
        <taxon>Pseudomonadati</taxon>
        <taxon>Pseudomonadota</taxon>
        <taxon>Gammaproteobacteria</taxon>
        <taxon>Thiotrichales</taxon>
        <taxon>Thiotrichaceae</taxon>
        <taxon>environmental samples</taxon>
    </lineage>
</organism>
<name>A0A6S6U6L8_9GAMM</name>
<evidence type="ECO:0000313" key="2">
    <source>
        <dbReference type="EMBL" id="CAA6825917.1"/>
    </source>
</evidence>
<dbReference type="AlphaFoldDB" id="A0A6S6U6L8"/>
<protein>
    <recommendedName>
        <fullName evidence="3">DUF1127 domain-containing protein</fullName>
    </recommendedName>
</protein>
<proteinExistence type="predicted"/>
<feature type="compositionally biased region" description="Polar residues" evidence="1">
    <location>
        <begin position="89"/>
        <end position="102"/>
    </location>
</feature>
<gene>
    <name evidence="2" type="ORF">HELGO_WM18386</name>
</gene>
<dbReference type="EMBL" id="CACVAT010000417">
    <property type="protein sequence ID" value="CAA6825917.1"/>
    <property type="molecule type" value="Genomic_DNA"/>
</dbReference>
<evidence type="ECO:0008006" key="3">
    <source>
        <dbReference type="Google" id="ProtNLM"/>
    </source>
</evidence>
<reference evidence="2" key="1">
    <citation type="submission" date="2020-01" db="EMBL/GenBank/DDBJ databases">
        <authorList>
            <person name="Meier V. D."/>
            <person name="Meier V D."/>
        </authorList>
    </citation>
    <scope>NUCLEOTIDE SEQUENCE</scope>
    <source>
        <strain evidence="2">HLG_WM_MAG_09</strain>
    </source>
</reference>
<feature type="region of interest" description="Disordered" evidence="1">
    <location>
        <begin position="86"/>
        <end position="121"/>
    </location>
</feature>